<comment type="caution">
    <text evidence="1">The sequence shown here is derived from an EMBL/GenBank/DDBJ whole genome shotgun (WGS) entry which is preliminary data.</text>
</comment>
<gene>
    <name evidence="1" type="ORF">Scep_007750</name>
</gene>
<dbReference type="PANTHER" id="PTHR38372">
    <property type="entry name" value="DENTIN SIALOPHOSPHOPROTEIN-LIKE PROTEIN"/>
    <property type="match status" value="1"/>
</dbReference>
<accession>A0AAP0KAF6</accession>
<reference evidence="1 2" key="1">
    <citation type="submission" date="2024-01" db="EMBL/GenBank/DDBJ databases">
        <title>Genome assemblies of Stephania.</title>
        <authorList>
            <person name="Yang L."/>
        </authorList>
    </citation>
    <scope>NUCLEOTIDE SEQUENCE [LARGE SCALE GENOMIC DNA]</scope>
    <source>
        <strain evidence="1">JXDWG</strain>
        <tissue evidence="1">Leaf</tissue>
    </source>
</reference>
<dbReference type="PANTHER" id="PTHR38372:SF2">
    <property type="entry name" value="DENTIN SIALOPHOSPHOPROTEIN-LIKE PROTEIN"/>
    <property type="match status" value="1"/>
</dbReference>
<protein>
    <submittedName>
        <fullName evidence="1">Uncharacterized protein</fullName>
    </submittedName>
</protein>
<keyword evidence="2" id="KW-1185">Reference proteome</keyword>
<evidence type="ECO:0000313" key="2">
    <source>
        <dbReference type="Proteomes" id="UP001419268"/>
    </source>
</evidence>
<dbReference type="Proteomes" id="UP001419268">
    <property type="component" value="Unassembled WGS sequence"/>
</dbReference>
<name>A0AAP0KAF6_9MAGN</name>
<dbReference type="AlphaFoldDB" id="A0AAP0KAF6"/>
<sequence>MVVLSKRAPTEAVASVGVVAGRCSAREGGSSVTRSQTTRSLAAAPSAREESFGLVSGGDPLAFAMIIRLAPNLVDEIRRVEADGETPRIKFDSNANNLEM</sequence>
<organism evidence="1 2">
    <name type="scientific">Stephania cephalantha</name>
    <dbReference type="NCBI Taxonomy" id="152367"/>
    <lineage>
        <taxon>Eukaryota</taxon>
        <taxon>Viridiplantae</taxon>
        <taxon>Streptophyta</taxon>
        <taxon>Embryophyta</taxon>
        <taxon>Tracheophyta</taxon>
        <taxon>Spermatophyta</taxon>
        <taxon>Magnoliopsida</taxon>
        <taxon>Ranunculales</taxon>
        <taxon>Menispermaceae</taxon>
        <taxon>Menispermoideae</taxon>
        <taxon>Cissampelideae</taxon>
        <taxon>Stephania</taxon>
    </lineage>
</organism>
<evidence type="ECO:0000313" key="1">
    <source>
        <dbReference type="EMBL" id="KAK9148993.1"/>
    </source>
</evidence>
<proteinExistence type="predicted"/>
<dbReference type="EMBL" id="JBBNAG010000003">
    <property type="protein sequence ID" value="KAK9148993.1"/>
    <property type="molecule type" value="Genomic_DNA"/>
</dbReference>